<proteinExistence type="predicted"/>
<organism evidence="1 2">
    <name type="scientific">Marasmius crinis-equi</name>
    <dbReference type="NCBI Taxonomy" id="585013"/>
    <lineage>
        <taxon>Eukaryota</taxon>
        <taxon>Fungi</taxon>
        <taxon>Dikarya</taxon>
        <taxon>Basidiomycota</taxon>
        <taxon>Agaricomycotina</taxon>
        <taxon>Agaricomycetes</taxon>
        <taxon>Agaricomycetidae</taxon>
        <taxon>Agaricales</taxon>
        <taxon>Marasmiineae</taxon>
        <taxon>Marasmiaceae</taxon>
        <taxon>Marasmius</taxon>
    </lineage>
</organism>
<evidence type="ECO:0000313" key="1">
    <source>
        <dbReference type="EMBL" id="KAL0579825.1"/>
    </source>
</evidence>
<keyword evidence="2" id="KW-1185">Reference proteome</keyword>
<name>A0ABR3FWD4_9AGAR</name>
<accession>A0ABR3FWD4</accession>
<comment type="caution">
    <text evidence="1">The sequence shown here is derived from an EMBL/GenBank/DDBJ whole genome shotgun (WGS) entry which is preliminary data.</text>
</comment>
<sequence length="143" mass="16548">MLRFRHLQKEAEALVGGLMVTEFLLGRTYPDVEFGLFSRYPNYTSFLAFFVESGYTYKPKSFQPLSINDVSSWVDKQAELNHNFPNERGVIAAFEFIHTSDLYADPESEAYKNKRKIIIVVTKRTPLEPILSLANSMCFLLFY</sequence>
<dbReference type="Proteomes" id="UP001465976">
    <property type="component" value="Unassembled WGS sequence"/>
</dbReference>
<dbReference type="EMBL" id="JBAHYK010000047">
    <property type="protein sequence ID" value="KAL0579825.1"/>
    <property type="molecule type" value="Genomic_DNA"/>
</dbReference>
<gene>
    <name evidence="1" type="ORF">V5O48_002177</name>
</gene>
<evidence type="ECO:0000313" key="2">
    <source>
        <dbReference type="Proteomes" id="UP001465976"/>
    </source>
</evidence>
<protein>
    <submittedName>
        <fullName evidence="1">Uncharacterized protein</fullName>
    </submittedName>
</protein>
<reference evidence="1 2" key="1">
    <citation type="submission" date="2024-02" db="EMBL/GenBank/DDBJ databases">
        <title>A draft genome for the cacao thread blight pathogen Marasmius crinis-equi.</title>
        <authorList>
            <person name="Cohen S.P."/>
            <person name="Baruah I.K."/>
            <person name="Amoako-Attah I."/>
            <person name="Bukari Y."/>
            <person name="Meinhardt L.W."/>
            <person name="Bailey B.A."/>
        </authorList>
    </citation>
    <scope>NUCLEOTIDE SEQUENCE [LARGE SCALE GENOMIC DNA]</scope>
    <source>
        <strain evidence="1 2">GH-76</strain>
    </source>
</reference>